<feature type="transmembrane region" description="Helical" evidence="7">
    <location>
        <begin position="80"/>
        <end position="97"/>
    </location>
</feature>
<proteinExistence type="inferred from homology"/>
<organism evidence="8 9">
    <name type="scientific">Streptomyces caniscabiei</name>
    <dbReference type="NCBI Taxonomy" id="2746961"/>
    <lineage>
        <taxon>Bacteria</taxon>
        <taxon>Bacillati</taxon>
        <taxon>Actinomycetota</taxon>
        <taxon>Actinomycetes</taxon>
        <taxon>Kitasatosporales</taxon>
        <taxon>Streptomycetaceae</taxon>
        <taxon>Streptomyces</taxon>
    </lineage>
</organism>
<evidence type="ECO:0000313" key="9">
    <source>
        <dbReference type="Proteomes" id="UP001282474"/>
    </source>
</evidence>
<comment type="similarity">
    <text evidence="2">Belongs to the DoxX family.</text>
</comment>
<evidence type="ECO:0000256" key="2">
    <source>
        <dbReference type="ARBA" id="ARBA00006679"/>
    </source>
</evidence>
<dbReference type="InterPro" id="IPR032808">
    <property type="entry name" value="DoxX"/>
</dbReference>
<dbReference type="Pfam" id="PF07681">
    <property type="entry name" value="DoxX"/>
    <property type="match status" value="1"/>
</dbReference>
<evidence type="ECO:0000256" key="3">
    <source>
        <dbReference type="ARBA" id="ARBA00022475"/>
    </source>
</evidence>
<gene>
    <name evidence="8" type="ORF">PV383_43695</name>
</gene>
<evidence type="ECO:0000313" key="8">
    <source>
        <dbReference type="EMBL" id="MDX3044018.1"/>
    </source>
</evidence>
<dbReference type="Proteomes" id="UP001282474">
    <property type="component" value="Unassembled WGS sequence"/>
</dbReference>
<accession>A0ABU4N3C1</accession>
<keyword evidence="4 7" id="KW-0812">Transmembrane</keyword>
<comment type="subcellular location">
    <subcellularLocation>
        <location evidence="1">Cell membrane</location>
        <topology evidence="1">Multi-pass membrane protein</topology>
    </subcellularLocation>
</comment>
<dbReference type="PANTHER" id="PTHR33452:SF1">
    <property type="entry name" value="INNER MEMBRANE PROTEIN YPHA-RELATED"/>
    <property type="match status" value="1"/>
</dbReference>
<feature type="transmembrane region" description="Helical" evidence="7">
    <location>
        <begin position="12"/>
        <end position="35"/>
    </location>
</feature>
<keyword evidence="3" id="KW-1003">Cell membrane</keyword>
<name>A0ABU4N3C1_9ACTN</name>
<dbReference type="EMBL" id="JARAWJ010000065">
    <property type="protein sequence ID" value="MDX3044018.1"/>
    <property type="molecule type" value="Genomic_DNA"/>
</dbReference>
<evidence type="ECO:0000256" key="4">
    <source>
        <dbReference type="ARBA" id="ARBA00022692"/>
    </source>
</evidence>
<protein>
    <submittedName>
        <fullName evidence="8">DoxX family protein</fullName>
    </submittedName>
</protein>
<dbReference type="PANTHER" id="PTHR33452">
    <property type="entry name" value="OXIDOREDUCTASE CATD-RELATED"/>
    <property type="match status" value="1"/>
</dbReference>
<dbReference type="InterPro" id="IPR051907">
    <property type="entry name" value="DoxX-like_oxidoreductase"/>
</dbReference>
<evidence type="ECO:0000256" key="5">
    <source>
        <dbReference type="ARBA" id="ARBA00022989"/>
    </source>
</evidence>
<feature type="transmembrane region" description="Helical" evidence="7">
    <location>
        <begin position="55"/>
        <end position="73"/>
    </location>
</feature>
<keyword evidence="6 7" id="KW-0472">Membrane</keyword>
<evidence type="ECO:0000256" key="6">
    <source>
        <dbReference type="ARBA" id="ARBA00023136"/>
    </source>
</evidence>
<dbReference type="RefSeq" id="WP_193381450.1">
    <property type="nucleotide sequence ID" value="NZ_JABXWF010000022.1"/>
</dbReference>
<comment type="caution">
    <text evidence="8">The sequence shown here is derived from an EMBL/GenBank/DDBJ whole genome shotgun (WGS) entry which is preliminary data.</text>
</comment>
<feature type="transmembrane region" description="Helical" evidence="7">
    <location>
        <begin position="109"/>
        <end position="128"/>
    </location>
</feature>
<keyword evidence="5 7" id="KW-1133">Transmembrane helix</keyword>
<evidence type="ECO:0000256" key="7">
    <source>
        <dbReference type="SAM" id="Phobius"/>
    </source>
</evidence>
<evidence type="ECO:0000256" key="1">
    <source>
        <dbReference type="ARBA" id="ARBA00004651"/>
    </source>
</evidence>
<keyword evidence="9" id="KW-1185">Reference proteome</keyword>
<sequence length="159" mass="16757">MAIVSLPPVQRLRPLAPLVVRVAAGVTLIAHGFHYSPAEFGQLARQAFGLPFPGLIGWAAILLQVAGGGMFVLGLLSRIVAIPAIVHMALALSWEVQFGLAPENTAESIGAQVPLLIMAGFILVLLAGPGPVSLDRLIGWDNGWDQRCQPARTDEVVAP</sequence>
<reference evidence="8 9" key="1">
    <citation type="journal article" date="2023" name="Microb. Genom.">
        <title>Mesoterricola silvestris gen. nov., sp. nov., Mesoterricola sediminis sp. nov., Geothrix oryzae sp. nov., Geothrix edaphica sp. nov., Geothrix rubra sp. nov., and Geothrix limicola sp. nov., six novel members of Acidobacteriota isolated from soils.</title>
        <authorList>
            <person name="Weisberg A.J."/>
            <person name="Pearce E."/>
            <person name="Kramer C.G."/>
            <person name="Chang J.H."/>
            <person name="Clarke C.R."/>
        </authorList>
    </citation>
    <scope>NUCLEOTIDE SEQUENCE [LARGE SCALE GENOMIC DNA]</scope>
    <source>
        <strain evidence="8 9">NE20-4-1</strain>
    </source>
</reference>